<feature type="compositionally biased region" description="Polar residues" evidence="5">
    <location>
        <begin position="553"/>
        <end position="568"/>
    </location>
</feature>
<evidence type="ECO:0000313" key="8">
    <source>
        <dbReference type="Proteomes" id="UP000094444"/>
    </source>
</evidence>
<keyword evidence="2 7" id="KW-0238">DNA-binding</keyword>
<comment type="subcellular location">
    <subcellularLocation>
        <location evidence="1">Nucleus</location>
    </subcellularLocation>
</comment>
<evidence type="ECO:0000256" key="5">
    <source>
        <dbReference type="SAM" id="MobiDB-lite"/>
    </source>
</evidence>
<dbReference type="InterPro" id="IPR036388">
    <property type="entry name" value="WH-like_DNA-bd_sf"/>
</dbReference>
<protein>
    <submittedName>
        <fullName evidence="7">HSF-type DNA-binding protein</fullName>
    </submittedName>
</protein>
<feature type="compositionally biased region" description="Pro residues" evidence="5">
    <location>
        <begin position="443"/>
        <end position="452"/>
    </location>
</feature>
<dbReference type="InterPro" id="IPR036390">
    <property type="entry name" value="WH_DNA-bd_sf"/>
</dbReference>
<dbReference type="InterPro" id="IPR000232">
    <property type="entry name" value="HSF_DNA-bd"/>
</dbReference>
<keyword evidence="8" id="KW-1185">Reference proteome</keyword>
<reference evidence="7" key="1">
    <citation type="submission" date="2017-09" db="EMBL/GenBank/DDBJ databases">
        <title>Polyketide synthases of a Diaporthe helianthi virulent isolate.</title>
        <authorList>
            <person name="Baroncelli R."/>
        </authorList>
    </citation>
    <scope>NUCLEOTIDE SEQUENCE [LARGE SCALE GENOMIC DNA]</scope>
    <source>
        <strain evidence="7">7/96</strain>
    </source>
</reference>
<dbReference type="EMBL" id="MAVT02000856">
    <property type="protein sequence ID" value="POS73135.1"/>
    <property type="molecule type" value="Genomic_DNA"/>
</dbReference>
<comment type="similarity">
    <text evidence="4">Belongs to the HSF family.</text>
</comment>
<evidence type="ECO:0000259" key="6">
    <source>
        <dbReference type="SMART" id="SM00415"/>
    </source>
</evidence>
<feature type="region of interest" description="Disordered" evidence="5">
    <location>
        <begin position="244"/>
        <end position="266"/>
    </location>
</feature>
<sequence length="599" mass="65804">MLTALSFHAQMAQVMDSPHRSLLGDGHGKDDPMAPRTVPILTPTIQMSAPDSEPMDITTPTNSSAPASTTKSPARERDRDTNGTPSRSEAQAANSSMTMPAPTAAAAAVHGPKIVQTAFIHKLYNMLEDSNISHLISWSNTEESFVMSPTSEFSKVLAQYFKHTNISSFVRQLNMYGFHKGRSPLETSGGVQLIDRTTVSDVFHNGSPEHPLWEFKHGNNSFKRGDLTGLREIKRRASRHALVTQQKAQQSQPGTPAEPMQPIQDVGGDPRLFGIERSVQDLYARLDRSESNAHYMQVKHQALLDSVNRLLSFNQEQSRILMTLVSPENPIHRDALALRGDIQRQAEIIRGLEDPHEGPYSTSRAYLGSVENAPVSPRQLPQDDQRRSSLAPPGQPRAPYDYRPSIPSNLSMSTRRPYGSIGGSTMNQVSTPPAQSPSTLRPQAPPPPPAAPHHPLAAVEHPGSLARRHTSADIRAHGWQPQPPPFSSGPPSSHLPSSPSHLGPPDERRESLSHYPFPASHQSHSRPSSPPPPQPNFSNGDGFEKLRNWEWGSATQSRRSIFQDSSAPPTRRGSMAHILNNDDGDGPRGDDDRKRKRLA</sequence>
<feature type="compositionally biased region" description="Low complexity" evidence="5">
    <location>
        <begin position="95"/>
        <end position="104"/>
    </location>
</feature>
<dbReference type="PANTHER" id="PTHR10015">
    <property type="entry name" value="HEAT SHOCK TRANSCRIPTION FACTOR"/>
    <property type="match status" value="1"/>
</dbReference>
<feature type="compositionally biased region" description="Low complexity" evidence="5">
    <location>
        <begin position="58"/>
        <end position="72"/>
    </location>
</feature>
<evidence type="ECO:0000256" key="4">
    <source>
        <dbReference type="RuleBase" id="RU004020"/>
    </source>
</evidence>
<gene>
    <name evidence="7" type="ORF">DHEL01_v208474</name>
</gene>
<accession>A0A2P5HSF9</accession>
<dbReference type="STRING" id="158607.A0A2P5HSF9"/>
<dbReference type="PANTHER" id="PTHR10015:SF396">
    <property type="entry name" value="FLOCCULATION SUPPRESSION PROTEIN"/>
    <property type="match status" value="1"/>
</dbReference>
<feature type="compositionally biased region" description="Low complexity" evidence="5">
    <location>
        <begin position="453"/>
        <end position="462"/>
    </location>
</feature>
<dbReference type="Pfam" id="PF00447">
    <property type="entry name" value="HSF_DNA-bind"/>
    <property type="match status" value="1"/>
</dbReference>
<dbReference type="Gene3D" id="1.10.10.10">
    <property type="entry name" value="Winged helix-like DNA-binding domain superfamily/Winged helix DNA-binding domain"/>
    <property type="match status" value="1"/>
</dbReference>
<feature type="compositionally biased region" description="Polar residues" evidence="5">
    <location>
        <begin position="423"/>
        <end position="441"/>
    </location>
</feature>
<dbReference type="GO" id="GO:0005634">
    <property type="term" value="C:nucleus"/>
    <property type="evidence" value="ECO:0007669"/>
    <property type="project" value="UniProtKB-SubCell"/>
</dbReference>
<feature type="region of interest" description="Disordered" evidence="5">
    <location>
        <begin position="372"/>
        <end position="599"/>
    </location>
</feature>
<name>A0A2P5HSF9_DIAHE</name>
<organism evidence="7 8">
    <name type="scientific">Diaporthe helianthi</name>
    <dbReference type="NCBI Taxonomy" id="158607"/>
    <lineage>
        <taxon>Eukaryota</taxon>
        <taxon>Fungi</taxon>
        <taxon>Dikarya</taxon>
        <taxon>Ascomycota</taxon>
        <taxon>Pezizomycotina</taxon>
        <taxon>Sordariomycetes</taxon>
        <taxon>Sordariomycetidae</taxon>
        <taxon>Diaporthales</taxon>
        <taxon>Diaporthaceae</taxon>
        <taxon>Diaporthe</taxon>
    </lineage>
</organism>
<feature type="compositionally biased region" description="Low complexity" evidence="5">
    <location>
        <begin position="518"/>
        <end position="527"/>
    </location>
</feature>
<keyword evidence="3" id="KW-0539">Nucleus</keyword>
<feature type="compositionally biased region" description="Polar residues" evidence="5">
    <location>
        <begin position="82"/>
        <end position="94"/>
    </location>
</feature>
<feature type="region of interest" description="Disordered" evidence="5">
    <location>
        <begin position="46"/>
        <end position="104"/>
    </location>
</feature>
<evidence type="ECO:0000256" key="3">
    <source>
        <dbReference type="ARBA" id="ARBA00023242"/>
    </source>
</evidence>
<evidence type="ECO:0000313" key="7">
    <source>
        <dbReference type="EMBL" id="POS73135.1"/>
    </source>
</evidence>
<dbReference type="SUPFAM" id="SSF46785">
    <property type="entry name" value="Winged helix' DNA-binding domain"/>
    <property type="match status" value="1"/>
</dbReference>
<dbReference type="SMART" id="SM00415">
    <property type="entry name" value="HSF"/>
    <property type="match status" value="1"/>
</dbReference>
<feature type="domain" description="HSF-type DNA-binding" evidence="6">
    <location>
        <begin position="115"/>
        <end position="236"/>
    </location>
</feature>
<dbReference type="OrthoDB" id="60033at2759"/>
<feature type="compositionally biased region" description="Polar residues" evidence="5">
    <location>
        <begin position="244"/>
        <end position="254"/>
    </location>
</feature>
<evidence type="ECO:0000256" key="2">
    <source>
        <dbReference type="ARBA" id="ARBA00023125"/>
    </source>
</evidence>
<dbReference type="Proteomes" id="UP000094444">
    <property type="component" value="Unassembled WGS sequence"/>
</dbReference>
<dbReference type="InParanoid" id="A0A2P5HSF9"/>
<dbReference type="GO" id="GO:0043565">
    <property type="term" value="F:sequence-specific DNA binding"/>
    <property type="evidence" value="ECO:0007669"/>
    <property type="project" value="InterPro"/>
</dbReference>
<feature type="compositionally biased region" description="Low complexity" evidence="5">
    <location>
        <begin position="489"/>
        <end position="503"/>
    </location>
</feature>
<comment type="caution">
    <text evidence="7">The sequence shown here is derived from an EMBL/GenBank/DDBJ whole genome shotgun (WGS) entry which is preliminary data.</text>
</comment>
<dbReference type="AlphaFoldDB" id="A0A2P5HSF9"/>
<dbReference type="PRINTS" id="PR00056">
    <property type="entry name" value="HSFDOMAIN"/>
</dbReference>
<evidence type="ECO:0000256" key="1">
    <source>
        <dbReference type="ARBA" id="ARBA00004123"/>
    </source>
</evidence>
<dbReference type="GO" id="GO:0003700">
    <property type="term" value="F:DNA-binding transcription factor activity"/>
    <property type="evidence" value="ECO:0007669"/>
    <property type="project" value="InterPro"/>
</dbReference>
<proteinExistence type="inferred from homology"/>